<comment type="caution">
    <text evidence="2">The sequence shown here is derived from an EMBL/GenBank/DDBJ whole genome shotgun (WGS) entry which is preliminary data.</text>
</comment>
<dbReference type="EMBL" id="CAJOBC010074383">
    <property type="protein sequence ID" value="CAF4253528.1"/>
    <property type="molecule type" value="Genomic_DNA"/>
</dbReference>
<dbReference type="EMBL" id="CAJNOQ010015808">
    <property type="protein sequence ID" value="CAF1368923.1"/>
    <property type="molecule type" value="Genomic_DNA"/>
</dbReference>
<dbReference type="PANTHER" id="PTHR33939:SF1">
    <property type="entry name" value="DUF4371 DOMAIN-CONTAINING PROTEIN"/>
    <property type="match status" value="1"/>
</dbReference>
<dbReference type="Gene3D" id="3.30.420.10">
    <property type="entry name" value="Ribonuclease H-like superfamily/Ribonuclease H"/>
    <property type="match status" value="1"/>
</dbReference>
<reference evidence="2" key="1">
    <citation type="submission" date="2021-02" db="EMBL/GenBank/DDBJ databases">
        <authorList>
            <person name="Nowell W R."/>
        </authorList>
    </citation>
    <scope>NUCLEOTIDE SEQUENCE</scope>
</reference>
<organism evidence="2 4">
    <name type="scientific">Didymodactylos carnosus</name>
    <dbReference type="NCBI Taxonomy" id="1234261"/>
    <lineage>
        <taxon>Eukaryota</taxon>
        <taxon>Metazoa</taxon>
        <taxon>Spiralia</taxon>
        <taxon>Gnathifera</taxon>
        <taxon>Rotifera</taxon>
        <taxon>Eurotatoria</taxon>
        <taxon>Bdelloidea</taxon>
        <taxon>Philodinida</taxon>
        <taxon>Philodinidae</taxon>
        <taxon>Didymodactylos</taxon>
    </lineage>
</organism>
<dbReference type="OrthoDB" id="10039611at2759"/>
<dbReference type="Proteomes" id="UP000681722">
    <property type="component" value="Unassembled WGS sequence"/>
</dbReference>
<evidence type="ECO:0000313" key="3">
    <source>
        <dbReference type="EMBL" id="CAF4253528.1"/>
    </source>
</evidence>
<dbReference type="AlphaFoldDB" id="A0A815IIV3"/>
<name>A0A815IIV3_9BILA</name>
<evidence type="ECO:0000313" key="4">
    <source>
        <dbReference type="Proteomes" id="UP000663829"/>
    </source>
</evidence>
<dbReference type="GO" id="GO:0003676">
    <property type="term" value="F:nucleic acid binding"/>
    <property type="evidence" value="ECO:0007669"/>
    <property type="project" value="InterPro"/>
</dbReference>
<dbReference type="Proteomes" id="UP000663829">
    <property type="component" value="Unassembled WGS sequence"/>
</dbReference>
<accession>A0A815IIV3</accession>
<protein>
    <submittedName>
        <fullName evidence="2">Uncharacterized protein</fullName>
    </submittedName>
</protein>
<dbReference type="PANTHER" id="PTHR33939">
    <property type="entry name" value="PROTEIN CBG22215"/>
    <property type="match status" value="1"/>
</dbReference>
<feature type="region of interest" description="Disordered" evidence="1">
    <location>
        <begin position="197"/>
        <end position="228"/>
    </location>
</feature>
<evidence type="ECO:0000313" key="2">
    <source>
        <dbReference type="EMBL" id="CAF1368923.1"/>
    </source>
</evidence>
<proteinExistence type="predicted"/>
<sequence length="228" mass="26535">MINETGFHKDTVDIFTSDVDHSMNSARFIEWIGFAASHLRLYHGLTARIAIIIDNAAWHNELTEESKPPKRSWRKEQIQQWLTEHKVTFDPKLTKAELLETAFHHVPPKQYKTNVAAMEYDVEIVRLPIKYCVLNLIELAWAQLKGYVRTNNTLFRLTDIHSLSQEYMAAVDEDTSVRFIEHAQKAEETFRKADNFMEEEMEPNLVDDDDEDIDPDVYLDSTDDDDGC</sequence>
<dbReference type="InterPro" id="IPR036397">
    <property type="entry name" value="RNaseH_sf"/>
</dbReference>
<keyword evidence="4" id="KW-1185">Reference proteome</keyword>
<gene>
    <name evidence="2" type="ORF">GPM918_LOCUS31756</name>
    <name evidence="3" type="ORF">SRO942_LOCUS32404</name>
</gene>
<evidence type="ECO:0000256" key="1">
    <source>
        <dbReference type="SAM" id="MobiDB-lite"/>
    </source>
</evidence>